<dbReference type="EMBL" id="WTYM01000031">
    <property type="protein sequence ID" value="MXO58918.1"/>
    <property type="molecule type" value="Genomic_DNA"/>
</dbReference>
<reference evidence="3 4" key="1">
    <citation type="submission" date="2019-12" db="EMBL/GenBank/DDBJ databases">
        <title>Genomic-based taxomic classification of the family Erythrobacteraceae.</title>
        <authorList>
            <person name="Xu L."/>
        </authorList>
    </citation>
    <scope>NUCLEOTIDE SEQUENCE [LARGE SCALE GENOMIC DNA]</scope>
    <source>
        <strain evidence="3 4">MCCC 1K01500</strain>
    </source>
</reference>
<feature type="signal peptide" evidence="2">
    <location>
        <begin position="1"/>
        <end position="27"/>
    </location>
</feature>
<keyword evidence="4" id="KW-1185">Reference proteome</keyword>
<dbReference type="Proteomes" id="UP000433652">
    <property type="component" value="Unassembled WGS sequence"/>
</dbReference>
<evidence type="ECO:0000313" key="4">
    <source>
        <dbReference type="Proteomes" id="UP000433652"/>
    </source>
</evidence>
<name>A0A6I4SU42_9SPHN</name>
<evidence type="ECO:0000256" key="2">
    <source>
        <dbReference type="SAM" id="SignalP"/>
    </source>
</evidence>
<sequence>MNRKTTFRFAAAAALLAATAMGGAALAETAVADPTKLLPVPDDFTPKKTAWGDPDFTGVWPIDNIASIFFQRNDRYGDRFYLNQEELDERAKQAEGSKARYEEEDRQGKIGMGHWVESDANGSQTAFLVSPANGKLPAFTAYGEEKYKAGRSSWNQHPYDWVSDFDSWDRCVSRGFPGSMFPFRYNNGIRIEQGPGTVVIDLEMIHDSRVIPVVAKKDWAKLQATRWPANVRTWMGQSLGYWEDKNTLVVETTNIKAGDSVVGNGYDRGPSPLNMATMGVPPNNTIPTSEEAKVTERFTMTGQNSIVYEVTYSDPKVFTAPWTARFPWTRNDDYGFFEYACHEGNVQVRNYINSSRAERGLKTSLVGAHEPEARVGEGTTDEVGGVQ</sequence>
<feature type="compositionally biased region" description="Low complexity" evidence="1">
    <location>
        <begin position="376"/>
        <end position="387"/>
    </location>
</feature>
<keyword evidence="2" id="KW-0732">Signal</keyword>
<accession>A0A6I4SU42</accession>
<feature type="region of interest" description="Disordered" evidence="1">
    <location>
        <begin position="367"/>
        <end position="387"/>
    </location>
</feature>
<proteinExistence type="predicted"/>
<evidence type="ECO:0008006" key="5">
    <source>
        <dbReference type="Google" id="ProtNLM"/>
    </source>
</evidence>
<evidence type="ECO:0000256" key="1">
    <source>
        <dbReference type="SAM" id="MobiDB-lite"/>
    </source>
</evidence>
<dbReference type="AlphaFoldDB" id="A0A6I4SU42"/>
<feature type="chain" id="PRO_5026322842" description="DUF1329 domain-containing protein" evidence="2">
    <location>
        <begin position="28"/>
        <end position="387"/>
    </location>
</feature>
<organism evidence="3 4">
    <name type="scientific">Croceibacterium salegens</name>
    <dbReference type="NCBI Taxonomy" id="1737568"/>
    <lineage>
        <taxon>Bacteria</taxon>
        <taxon>Pseudomonadati</taxon>
        <taxon>Pseudomonadota</taxon>
        <taxon>Alphaproteobacteria</taxon>
        <taxon>Sphingomonadales</taxon>
        <taxon>Erythrobacteraceae</taxon>
        <taxon>Croceibacterium</taxon>
    </lineage>
</organism>
<gene>
    <name evidence="3" type="ORF">GRI89_05120</name>
</gene>
<dbReference type="OrthoDB" id="7054794at2"/>
<evidence type="ECO:0000313" key="3">
    <source>
        <dbReference type="EMBL" id="MXO58918.1"/>
    </source>
</evidence>
<comment type="caution">
    <text evidence="3">The sequence shown here is derived from an EMBL/GenBank/DDBJ whole genome shotgun (WGS) entry which is preliminary data.</text>
</comment>
<dbReference type="RefSeq" id="WP_159792872.1">
    <property type="nucleotide sequence ID" value="NZ_WTYM01000031.1"/>
</dbReference>
<protein>
    <recommendedName>
        <fullName evidence="5">DUF1329 domain-containing protein</fullName>
    </recommendedName>
</protein>